<accession>A0AAE0G7G4</accession>
<dbReference type="AlphaFoldDB" id="A0AAE0G7G4"/>
<name>A0AAE0G7G4_9CHLO</name>
<keyword evidence="3" id="KW-1185">Reference proteome</keyword>
<evidence type="ECO:0000256" key="1">
    <source>
        <dbReference type="SAM" id="MobiDB-lite"/>
    </source>
</evidence>
<dbReference type="Proteomes" id="UP001190700">
    <property type="component" value="Unassembled WGS sequence"/>
</dbReference>
<proteinExistence type="predicted"/>
<feature type="region of interest" description="Disordered" evidence="1">
    <location>
        <begin position="1"/>
        <end position="21"/>
    </location>
</feature>
<protein>
    <submittedName>
        <fullName evidence="2">Uncharacterized protein</fullName>
    </submittedName>
</protein>
<feature type="compositionally biased region" description="Pro residues" evidence="1">
    <location>
        <begin position="1"/>
        <end position="11"/>
    </location>
</feature>
<evidence type="ECO:0000313" key="2">
    <source>
        <dbReference type="EMBL" id="KAK3272787.1"/>
    </source>
</evidence>
<organism evidence="2 3">
    <name type="scientific">Cymbomonas tetramitiformis</name>
    <dbReference type="NCBI Taxonomy" id="36881"/>
    <lineage>
        <taxon>Eukaryota</taxon>
        <taxon>Viridiplantae</taxon>
        <taxon>Chlorophyta</taxon>
        <taxon>Pyramimonadophyceae</taxon>
        <taxon>Pyramimonadales</taxon>
        <taxon>Pyramimonadaceae</taxon>
        <taxon>Cymbomonas</taxon>
    </lineage>
</organism>
<sequence>MPAAPVKPMPKSPMKHASSASSAGLDLSSFDFDDLTKTVIPKVNELLYDTLAYIVKTDSAAEHFLLGTDSVSDRDGRRALLDLIKGCVPPGVRQTLQEREVTPRPQTQAVAPRTQAVAPPTQAVAPLTPYELERQNTIERNQRALQEIQARRMRDFHTAVHSASDRVEEVEEQVEEEMPEQVEEEIPEQVDEEMPEQVDEEMPERVSGLNVAVDAMVNAFRASARTGKAATQRPASILEPSIVADHAARVQATVAAGTLGTGMTTIFAKYRRLANGKPVQGLSLLKKKLVKFDYHSYGQSITISDFFCW</sequence>
<dbReference type="EMBL" id="LGRX02008790">
    <property type="protein sequence ID" value="KAK3272787.1"/>
    <property type="molecule type" value="Genomic_DNA"/>
</dbReference>
<gene>
    <name evidence="2" type="ORF">CYMTET_18934</name>
</gene>
<evidence type="ECO:0000313" key="3">
    <source>
        <dbReference type="Proteomes" id="UP001190700"/>
    </source>
</evidence>
<comment type="caution">
    <text evidence="2">The sequence shown here is derived from an EMBL/GenBank/DDBJ whole genome shotgun (WGS) entry which is preliminary data.</text>
</comment>
<reference evidence="2 3" key="1">
    <citation type="journal article" date="2015" name="Genome Biol. Evol.">
        <title>Comparative Genomics of a Bacterivorous Green Alga Reveals Evolutionary Causalities and Consequences of Phago-Mixotrophic Mode of Nutrition.</title>
        <authorList>
            <person name="Burns J.A."/>
            <person name="Paasch A."/>
            <person name="Narechania A."/>
            <person name="Kim E."/>
        </authorList>
    </citation>
    <scope>NUCLEOTIDE SEQUENCE [LARGE SCALE GENOMIC DNA]</scope>
    <source>
        <strain evidence="2 3">PLY_AMNH</strain>
    </source>
</reference>